<sequence>MQKTIQIALPISKNIFKNGIQLRSGFVMHRKDNAISRIVTAAVNFGAMGSSGHCGKFGFGQRKMDWSLLREYF</sequence>
<dbReference type="EMBL" id="JACHXN010000033">
    <property type="protein sequence ID" value="MBB3149468.1"/>
    <property type="molecule type" value="Genomic_DNA"/>
</dbReference>
<dbReference type="Proteomes" id="UP000554520">
    <property type="component" value="Unassembled WGS sequence"/>
</dbReference>
<reference evidence="1 2" key="1">
    <citation type="submission" date="2020-08" db="EMBL/GenBank/DDBJ databases">
        <title>Genomic Encyclopedia of Type Strains, Phase III (KMG-III): the genomes of soil and plant-associated and newly described type strains.</title>
        <authorList>
            <person name="Whitman W."/>
        </authorList>
    </citation>
    <scope>NUCLEOTIDE SEQUENCE [LARGE SCALE GENOMIC DNA]</scope>
    <source>
        <strain evidence="1 2">CECT 7015</strain>
    </source>
</reference>
<comment type="caution">
    <text evidence="1">The sequence shown here is derived from an EMBL/GenBank/DDBJ whole genome shotgun (WGS) entry which is preliminary data.</text>
</comment>
<evidence type="ECO:0000313" key="1">
    <source>
        <dbReference type="EMBL" id="MBB3149468.1"/>
    </source>
</evidence>
<name>A0A839UEC4_9HYPH</name>
<dbReference type="RefSeq" id="WP_183665263.1">
    <property type="nucleotide sequence ID" value="NZ_JACHXN010000033.1"/>
</dbReference>
<organism evidence="1 2">
    <name type="scientific">Phyllobacterium trifolii</name>
    <dbReference type="NCBI Taxonomy" id="300193"/>
    <lineage>
        <taxon>Bacteria</taxon>
        <taxon>Pseudomonadati</taxon>
        <taxon>Pseudomonadota</taxon>
        <taxon>Alphaproteobacteria</taxon>
        <taxon>Hyphomicrobiales</taxon>
        <taxon>Phyllobacteriaceae</taxon>
        <taxon>Phyllobacterium</taxon>
    </lineage>
</organism>
<dbReference type="AlphaFoldDB" id="A0A839UEC4"/>
<accession>A0A839UEC4</accession>
<evidence type="ECO:0000313" key="2">
    <source>
        <dbReference type="Proteomes" id="UP000554520"/>
    </source>
</evidence>
<proteinExistence type="predicted"/>
<protein>
    <submittedName>
        <fullName evidence="1">Uncharacterized protein</fullName>
    </submittedName>
</protein>
<gene>
    <name evidence="1" type="ORF">FHS21_005922</name>
</gene>
<keyword evidence="2" id="KW-1185">Reference proteome</keyword>